<proteinExistence type="predicted"/>
<dbReference type="InterPro" id="IPR013467">
    <property type="entry name" value="HNH78-like"/>
</dbReference>
<dbReference type="RefSeq" id="WP_186961238.1">
    <property type="nucleotide sequence ID" value="NZ_JACOOI010000033.1"/>
</dbReference>
<keyword evidence="2" id="KW-1185">Reference proteome</keyword>
<sequence length="209" mass="24467">MKQLLKRGVPDFFTKFIAKNDPGNWEDISPVRQELREHLLKEQGNCCAYTEIRLAGNESCHIDHYYTRNLFPQKTFEYDNMLVSCNSEKYGAKYKDKQIKTVDDYNNLVNPVEDPPSDYLEFSFTGELIPTGGCVKGKKTISFFNLNEKTLIERRKTMVTCLLQMKNDLTEDEMVESIGEFETMTRQLYKDCIEETPIPYEHHDNTIEF</sequence>
<reference evidence="1 2" key="1">
    <citation type="submission" date="2020-08" db="EMBL/GenBank/DDBJ databases">
        <title>Genome public.</title>
        <authorList>
            <person name="Liu C."/>
            <person name="Sun Q."/>
        </authorList>
    </citation>
    <scope>NUCLEOTIDE SEQUENCE [LARGE SCALE GENOMIC DNA]</scope>
    <source>
        <strain evidence="1 2">BX2</strain>
    </source>
</reference>
<dbReference type="NCBIfam" id="TIGR02646">
    <property type="entry name" value="retron system putative HNH endonuclease"/>
    <property type="match status" value="1"/>
</dbReference>
<protein>
    <submittedName>
        <fullName evidence="1">TIGR02646 family protein</fullName>
    </submittedName>
</protein>
<evidence type="ECO:0000313" key="1">
    <source>
        <dbReference type="EMBL" id="MBC5645604.1"/>
    </source>
</evidence>
<dbReference type="Proteomes" id="UP000644010">
    <property type="component" value="Unassembled WGS sequence"/>
</dbReference>
<evidence type="ECO:0000313" key="2">
    <source>
        <dbReference type="Proteomes" id="UP000644010"/>
    </source>
</evidence>
<organism evidence="1 2">
    <name type="scientific">Parabacteroides segnis</name>
    <dbReference type="NCBI Taxonomy" id="2763058"/>
    <lineage>
        <taxon>Bacteria</taxon>
        <taxon>Pseudomonadati</taxon>
        <taxon>Bacteroidota</taxon>
        <taxon>Bacteroidia</taxon>
        <taxon>Bacteroidales</taxon>
        <taxon>Tannerellaceae</taxon>
        <taxon>Parabacteroides</taxon>
    </lineage>
</organism>
<gene>
    <name evidence="1" type="ORF">H8S77_22225</name>
</gene>
<accession>A0ABR7E905</accession>
<comment type="caution">
    <text evidence="1">The sequence shown here is derived from an EMBL/GenBank/DDBJ whole genome shotgun (WGS) entry which is preliminary data.</text>
</comment>
<dbReference type="EMBL" id="JACOOI010000033">
    <property type="protein sequence ID" value="MBC5645604.1"/>
    <property type="molecule type" value="Genomic_DNA"/>
</dbReference>
<name>A0ABR7E905_9BACT</name>